<accession>A0A1U7EUB6</accession>
<evidence type="ECO:0000313" key="2">
    <source>
        <dbReference type="EMBL" id="CAI48557.1"/>
    </source>
</evidence>
<name>A0A1U7EUB6_NATPD</name>
<keyword evidence="3" id="KW-1185">Reference proteome</keyword>
<reference evidence="2 3" key="1">
    <citation type="journal article" date="2005" name="Genome Res.">
        <title>Living with two extremes: conclusions from the genome sequence of Natronomonas pharaonis.</title>
        <authorList>
            <person name="Falb M."/>
            <person name="Pfeiffer F."/>
            <person name="Palm P."/>
            <person name="Rodewald K."/>
            <person name="Hickmann V."/>
            <person name="Tittor J."/>
            <person name="Oesterhelt D."/>
        </authorList>
    </citation>
    <scope>NUCLEOTIDE SEQUENCE [LARGE SCALE GENOMIC DNA]</scope>
    <source>
        <strain evidence="3">ATCC 35678 / DSM 2160 / CIP 103997 / JCM 8858 / NBRC 14720 / NCIMB 2260 / Gabara</strain>
    </source>
</reference>
<evidence type="ECO:0000313" key="3">
    <source>
        <dbReference type="Proteomes" id="UP000002698"/>
    </source>
</evidence>
<protein>
    <submittedName>
        <fullName evidence="2">Uncharacterized protein</fullName>
    </submittedName>
</protein>
<dbReference type="eggNOG" id="arCOG08183">
    <property type="taxonomic scope" value="Archaea"/>
</dbReference>
<gene>
    <name evidence="2" type="ordered locus">NP_0932A</name>
</gene>
<dbReference type="STRING" id="348780.NP_0932A"/>
<proteinExistence type="predicted"/>
<dbReference type="InterPro" id="IPR055955">
    <property type="entry name" value="DUF7533"/>
</dbReference>
<evidence type="ECO:0000256" key="1">
    <source>
        <dbReference type="SAM" id="Phobius"/>
    </source>
</evidence>
<keyword evidence="1" id="KW-1133">Transmembrane helix</keyword>
<keyword evidence="1" id="KW-0472">Membrane</keyword>
<dbReference type="RefSeq" id="WP_011322193.1">
    <property type="nucleotide sequence ID" value="NC_007426.1"/>
</dbReference>
<dbReference type="EnsemblBacteria" id="CAI48557">
    <property type="protein sequence ID" value="CAI48557"/>
    <property type="gene ID" value="NP_0932A"/>
</dbReference>
<feature type="transmembrane region" description="Helical" evidence="1">
    <location>
        <begin position="12"/>
        <end position="30"/>
    </location>
</feature>
<organism evidence="2 3">
    <name type="scientific">Natronomonas pharaonis (strain ATCC 35678 / DSM 2160 / CIP 103997 / JCM 8858 / NBRC 14720 / NCIMB 2260 / Gabara)</name>
    <name type="common">Halobacterium pharaonis</name>
    <dbReference type="NCBI Taxonomy" id="348780"/>
    <lineage>
        <taxon>Archaea</taxon>
        <taxon>Methanobacteriati</taxon>
        <taxon>Methanobacteriota</taxon>
        <taxon>Stenosarchaea group</taxon>
        <taxon>Halobacteria</taxon>
        <taxon>Halobacteriales</taxon>
        <taxon>Natronomonadaceae</taxon>
        <taxon>Natronomonas</taxon>
    </lineage>
</organism>
<dbReference type="EMBL" id="CR936257">
    <property type="protein sequence ID" value="CAI48557.1"/>
    <property type="molecule type" value="Genomic_DNA"/>
</dbReference>
<feature type="transmembrane region" description="Helical" evidence="1">
    <location>
        <begin position="36"/>
        <end position="58"/>
    </location>
</feature>
<keyword evidence="1" id="KW-0812">Transmembrane</keyword>
<dbReference type="AlphaFoldDB" id="A0A1U7EUB6"/>
<dbReference type="KEGG" id="nph:NP_0932A"/>
<dbReference type="Proteomes" id="UP000002698">
    <property type="component" value="Chromosome"/>
</dbReference>
<dbReference type="HOGENOM" id="CLU_2695879_0_0_2"/>
<dbReference type="GeneID" id="3701003"/>
<dbReference type="Pfam" id="PF24377">
    <property type="entry name" value="DUF7533"/>
    <property type="match status" value="1"/>
</dbReference>
<sequence>MTLGIVRTLQLAATLVVAGPVGLVGVFNLIEGNHLHGVAFLAAAVAIVAVSEYVYLRLTDRTVGRLRRIGGRLRRD</sequence>